<accession>A0ACC3TBM7</accession>
<name>A0ACC3TBM7_LIPKO</name>
<comment type="caution">
    <text evidence="1">The sequence shown here is derived from an EMBL/GenBank/DDBJ whole genome shotgun (WGS) entry which is preliminary data.</text>
</comment>
<feature type="non-terminal residue" evidence="1">
    <location>
        <position position="227"/>
    </location>
</feature>
<protein>
    <submittedName>
        <fullName evidence="1">Uncharacterized protein</fullName>
    </submittedName>
</protein>
<dbReference type="Proteomes" id="UP001433508">
    <property type="component" value="Unassembled WGS sequence"/>
</dbReference>
<keyword evidence="2" id="KW-1185">Reference proteome</keyword>
<proteinExistence type="predicted"/>
<evidence type="ECO:0000313" key="1">
    <source>
        <dbReference type="EMBL" id="KAK9241328.1"/>
    </source>
</evidence>
<sequence length="227" mass="25092">MLVTDVDDSGELLAKPKLTAVSKGYRIKISFSIVLANISTTDLFSPKDLFSPNEVPKSRMQGHNSTHVQYVEIMLAEYANHCEETVDSENDTTDAEQTADYESSHTSFAIDDLCQLTADLKQRRQGNNVTIRSQEQTELEITEGGLARESAYAEKGHESKPPGSTIDFCSPFRERLKEETYDQMTFSVPKVDYIDEGADESTASTVIEPAGGFANIADFLNGFVDIV</sequence>
<gene>
    <name evidence="1" type="ORF">V1525DRAFT_392816</name>
</gene>
<evidence type="ECO:0000313" key="2">
    <source>
        <dbReference type="Proteomes" id="UP001433508"/>
    </source>
</evidence>
<organism evidence="1 2">
    <name type="scientific">Lipomyces kononenkoae</name>
    <name type="common">Yeast</name>
    <dbReference type="NCBI Taxonomy" id="34357"/>
    <lineage>
        <taxon>Eukaryota</taxon>
        <taxon>Fungi</taxon>
        <taxon>Dikarya</taxon>
        <taxon>Ascomycota</taxon>
        <taxon>Saccharomycotina</taxon>
        <taxon>Lipomycetes</taxon>
        <taxon>Lipomycetales</taxon>
        <taxon>Lipomycetaceae</taxon>
        <taxon>Lipomyces</taxon>
    </lineage>
</organism>
<dbReference type="EMBL" id="MU971335">
    <property type="protein sequence ID" value="KAK9241328.1"/>
    <property type="molecule type" value="Genomic_DNA"/>
</dbReference>
<reference evidence="2" key="1">
    <citation type="journal article" date="2024" name="Front. Bioeng. Biotechnol.">
        <title>Genome-scale model development and genomic sequencing of the oleaginous clade Lipomyces.</title>
        <authorList>
            <person name="Czajka J.J."/>
            <person name="Han Y."/>
            <person name="Kim J."/>
            <person name="Mondo S.J."/>
            <person name="Hofstad B.A."/>
            <person name="Robles A."/>
            <person name="Haridas S."/>
            <person name="Riley R."/>
            <person name="LaButti K."/>
            <person name="Pangilinan J."/>
            <person name="Andreopoulos W."/>
            <person name="Lipzen A."/>
            <person name="Yan J."/>
            <person name="Wang M."/>
            <person name="Ng V."/>
            <person name="Grigoriev I.V."/>
            <person name="Spatafora J.W."/>
            <person name="Magnuson J.K."/>
            <person name="Baker S.E."/>
            <person name="Pomraning K.R."/>
        </authorList>
    </citation>
    <scope>NUCLEOTIDE SEQUENCE [LARGE SCALE GENOMIC DNA]</scope>
    <source>
        <strain evidence="2">CBS 7786</strain>
    </source>
</reference>